<gene>
    <name evidence="1" type="ORF">VV61_03450</name>
</gene>
<dbReference type="NCBIfam" id="TIGR01603">
    <property type="entry name" value="maj_tail_phi13"/>
    <property type="match status" value="1"/>
</dbReference>
<dbReference type="EMBL" id="LAIU01000001">
    <property type="protein sequence ID" value="KKB26556.1"/>
    <property type="molecule type" value="Genomic_DNA"/>
</dbReference>
<reference evidence="1 2" key="1">
    <citation type="submission" date="2015-03" db="EMBL/GenBank/DDBJ databases">
        <title>Draft Genome Sequence of S. carnosus subsp. utilis LTH 7013, Isolated from South Tirolean Ham.</title>
        <authorList>
            <person name="Mueller A."/>
            <person name="Huptas C."/>
            <person name="Wenning M."/>
            <person name="Weiss A."/>
            <person name="Schmidt H."/>
        </authorList>
    </citation>
    <scope>NUCLEOTIDE SEQUENCE [LARGE SCALE GENOMIC DNA]</scope>
    <source>
        <strain evidence="1 2">LTH7013</strain>
    </source>
</reference>
<proteinExistence type="predicted"/>
<comment type="caution">
    <text evidence="1">The sequence shown here is derived from an EMBL/GenBank/DDBJ whole genome shotgun (WGS) entry which is preliminary data.</text>
</comment>
<accession>A0AAJ0JRM9</accession>
<dbReference type="AlphaFoldDB" id="A0AAJ0JRM9"/>
<dbReference type="InterPro" id="IPR006490">
    <property type="entry name" value="Maj_tail_phi13"/>
</dbReference>
<name>A0AAJ0JRM9_STACA</name>
<evidence type="ECO:0000313" key="1">
    <source>
        <dbReference type="EMBL" id="KKB26556.1"/>
    </source>
</evidence>
<sequence length="198" mass="21340">MAKQKTSFTGLDNFNYKVLGEDGAGVKTPERIEGLQEITISKEQEVVKAHGDNRTMETAVSNGDVELESGFHTLSLEDRTALFGLEVDEDGIVAVGNDTPNDVAVLLERTSAEGREVVGLISGKFTFAEVEGSTTSDEIEFSSQSTTGTFIAKDVEGYDEPKAMYLGFDPKGTNTALHSIWKKVFGESHPDAATEPTV</sequence>
<organism evidence="1 2">
    <name type="scientific">Staphylococcus carnosus</name>
    <dbReference type="NCBI Taxonomy" id="1281"/>
    <lineage>
        <taxon>Bacteria</taxon>
        <taxon>Bacillati</taxon>
        <taxon>Bacillota</taxon>
        <taxon>Bacilli</taxon>
        <taxon>Bacillales</taxon>
        <taxon>Staphylococcaceae</taxon>
        <taxon>Staphylococcus</taxon>
    </lineage>
</organism>
<protein>
    <submittedName>
        <fullName evidence="1">Phage tail protein</fullName>
    </submittedName>
</protein>
<evidence type="ECO:0000313" key="2">
    <source>
        <dbReference type="Proteomes" id="UP000033530"/>
    </source>
</evidence>
<dbReference type="Proteomes" id="UP000033530">
    <property type="component" value="Unassembled WGS sequence"/>
</dbReference>